<dbReference type="Gene3D" id="2.130.10.10">
    <property type="entry name" value="YVTN repeat-like/Quinoprotein amine dehydrogenase"/>
    <property type="match status" value="2"/>
</dbReference>
<accession>A0A0K9P5C9</accession>
<sequence>LKTAISRATSRNDMSTIRDALEVSAEIYKKDSNNVPDYVQRHLFVLPIWDELRFWDCYFDYLMESYTNKMSNYVTFVTTQLVVTASHMAGLGLPDTDSWYMIETIAEKYKLGFKQLIKLRGLLSHVQQLRVGYWGLTSGKIQSLSYGLPSPRSQGIADESQQPIEASAVGRSWVHNMFSRDATSRAASFNRIGSFASSEPVVPSVSPRKSDLSSAGHKKIQTSVRILRAHTGAITALHCVSRREVWDLVGDREDAGFFISGSTDCTVKIWDPSLRGSELRATLSKHTRPIRSINSDRGKVVSGSDDHSIIVWDKQTSQPLEDLKGHDAPVNCVRMLSGERVLSSSYDGTIKMWDVRTDTCVATVGRCLSAVLCMEYNDYTGILAAAGRDAVANIWDIRAGKQMHKLMGHTKWIRSIRMVGDTLLTGSDDWTARMWSVSRGSCDAVLPCHAGPILCVEYSPADKGIITGSVDGLIRFWEKSENQDGGMKCIKNVTIHSAPILSINAGDHWLGIGAADNSMSLFQRPQERFGGFSTAGSKMGGWQLYRTPQKTVAVVRCVSSDLDRKRICSGGRNGLLRLWEATIKI</sequence>
<dbReference type="Pfam" id="PF00400">
    <property type="entry name" value="WD40"/>
    <property type="match status" value="6"/>
</dbReference>
<reference evidence="5" key="1">
    <citation type="journal article" date="2016" name="Nature">
        <title>The genome of the seagrass Zostera marina reveals angiosperm adaptation to the sea.</title>
        <authorList>
            <person name="Olsen J.L."/>
            <person name="Rouze P."/>
            <person name="Verhelst B."/>
            <person name="Lin Y.-C."/>
            <person name="Bayer T."/>
            <person name="Collen J."/>
            <person name="Dattolo E."/>
            <person name="De Paoli E."/>
            <person name="Dittami S."/>
            <person name="Maumus F."/>
            <person name="Michel G."/>
            <person name="Kersting A."/>
            <person name="Lauritano C."/>
            <person name="Lohaus R."/>
            <person name="Toepel M."/>
            <person name="Tonon T."/>
            <person name="Vanneste K."/>
            <person name="Amirebrahimi M."/>
            <person name="Brakel J."/>
            <person name="Bostroem C."/>
            <person name="Chovatia M."/>
            <person name="Grimwood J."/>
            <person name="Jenkins J.W."/>
            <person name="Jueterbock A."/>
            <person name="Mraz A."/>
            <person name="Stam W.T."/>
            <person name="Tice H."/>
            <person name="Bornberg-Bauer E."/>
            <person name="Green P.J."/>
            <person name="Pearson G.A."/>
            <person name="Procaccini G."/>
            <person name="Duarte C.M."/>
            <person name="Schmutz J."/>
            <person name="Reusch T.B.H."/>
            <person name="Van de Peer Y."/>
        </authorList>
    </citation>
    <scope>NUCLEOTIDE SEQUENCE [LARGE SCALE GENOMIC DNA]</scope>
    <source>
        <strain evidence="5">cv. Finnish</strain>
    </source>
</reference>
<feature type="repeat" description="WD" evidence="3">
    <location>
        <begin position="283"/>
        <end position="322"/>
    </location>
</feature>
<feature type="repeat" description="WD" evidence="3">
    <location>
        <begin position="406"/>
        <end position="445"/>
    </location>
</feature>
<dbReference type="InterPro" id="IPR036322">
    <property type="entry name" value="WD40_repeat_dom_sf"/>
</dbReference>
<protein>
    <submittedName>
        <fullName evidence="4">Uncharacterized protein</fullName>
    </submittedName>
</protein>
<feature type="repeat" description="WD" evidence="3">
    <location>
        <begin position="446"/>
        <end position="478"/>
    </location>
</feature>
<comment type="caution">
    <text evidence="4">The sequence shown here is derived from an EMBL/GenBank/DDBJ whole genome shotgun (WGS) entry which is preliminary data.</text>
</comment>
<dbReference type="Proteomes" id="UP000036987">
    <property type="component" value="Unassembled WGS sequence"/>
</dbReference>
<dbReference type="SMART" id="SM00320">
    <property type="entry name" value="WD40"/>
    <property type="match status" value="8"/>
</dbReference>
<organism evidence="4 5">
    <name type="scientific">Zostera marina</name>
    <name type="common">Eelgrass</name>
    <dbReference type="NCBI Taxonomy" id="29655"/>
    <lineage>
        <taxon>Eukaryota</taxon>
        <taxon>Viridiplantae</taxon>
        <taxon>Streptophyta</taxon>
        <taxon>Embryophyta</taxon>
        <taxon>Tracheophyta</taxon>
        <taxon>Spermatophyta</taxon>
        <taxon>Magnoliopsida</taxon>
        <taxon>Liliopsida</taxon>
        <taxon>Zosteraceae</taxon>
        <taxon>Zostera</taxon>
    </lineage>
</organism>
<evidence type="ECO:0000256" key="1">
    <source>
        <dbReference type="ARBA" id="ARBA00022574"/>
    </source>
</evidence>
<dbReference type="InterPro" id="IPR019775">
    <property type="entry name" value="WD40_repeat_CS"/>
</dbReference>
<dbReference type="PANTHER" id="PTHR22847">
    <property type="entry name" value="WD40 REPEAT PROTEIN"/>
    <property type="match status" value="1"/>
</dbReference>
<dbReference type="PROSITE" id="PS50294">
    <property type="entry name" value="WD_REPEATS_REGION"/>
    <property type="match status" value="2"/>
</dbReference>
<evidence type="ECO:0000256" key="3">
    <source>
        <dbReference type="PROSITE-ProRule" id="PRU00221"/>
    </source>
</evidence>
<gene>
    <name evidence="4" type="ORF">ZOSMA_40G00290</name>
</gene>
<evidence type="ECO:0000256" key="2">
    <source>
        <dbReference type="ARBA" id="ARBA00022737"/>
    </source>
</evidence>
<feature type="non-terminal residue" evidence="4">
    <location>
        <position position="1"/>
    </location>
</feature>
<evidence type="ECO:0000313" key="4">
    <source>
        <dbReference type="EMBL" id="KMZ63400.1"/>
    </source>
</evidence>
<name>A0A0K9P5C9_ZOSMR</name>
<dbReference type="OrthoDB" id="6019893at2759"/>
<feature type="repeat" description="WD" evidence="3">
    <location>
        <begin position="369"/>
        <end position="405"/>
    </location>
</feature>
<dbReference type="EMBL" id="LFYR01001237">
    <property type="protein sequence ID" value="KMZ63400.1"/>
    <property type="molecule type" value="Genomic_DNA"/>
</dbReference>
<keyword evidence="1 3" id="KW-0853">WD repeat</keyword>
<dbReference type="PANTHER" id="PTHR22847:SF637">
    <property type="entry name" value="WD REPEAT DOMAIN 5B"/>
    <property type="match status" value="1"/>
</dbReference>
<dbReference type="FunFam" id="2.130.10.10:FF:000360">
    <property type="entry name" value="DENN domain and WD repeat-containing protein SCD1"/>
    <property type="match status" value="1"/>
</dbReference>
<dbReference type="AlphaFoldDB" id="A0A0K9P5C9"/>
<dbReference type="InterPro" id="IPR020472">
    <property type="entry name" value="WD40_PAC1"/>
</dbReference>
<dbReference type="InterPro" id="IPR015943">
    <property type="entry name" value="WD40/YVTN_repeat-like_dom_sf"/>
</dbReference>
<proteinExistence type="predicted"/>
<dbReference type="SUPFAM" id="SSF50978">
    <property type="entry name" value="WD40 repeat-like"/>
    <property type="match status" value="1"/>
</dbReference>
<dbReference type="GO" id="GO:1990234">
    <property type="term" value="C:transferase complex"/>
    <property type="evidence" value="ECO:0007669"/>
    <property type="project" value="UniProtKB-ARBA"/>
</dbReference>
<dbReference type="CDD" id="cd00200">
    <property type="entry name" value="WD40"/>
    <property type="match status" value="1"/>
</dbReference>
<evidence type="ECO:0000313" key="5">
    <source>
        <dbReference type="Proteomes" id="UP000036987"/>
    </source>
</evidence>
<dbReference type="InterPro" id="IPR001680">
    <property type="entry name" value="WD40_rpt"/>
</dbReference>
<keyword evidence="2" id="KW-0677">Repeat</keyword>
<dbReference type="PROSITE" id="PS50082">
    <property type="entry name" value="WD_REPEATS_2"/>
    <property type="match status" value="6"/>
</dbReference>
<feature type="repeat" description="WD" evidence="3">
    <location>
        <begin position="253"/>
        <end position="271"/>
    </location>
</feature>
<dbReference type="FunFam" id="2.130.10.10:FF:000624">
    <property type="entry name" value="DENN domain and WD repeat-containing protein SCD1"/>
    <property type="match status" value="1"/>
</dbReference>
<feature type="repeat" description="WD" evidence="3">
    <location>
        <begin position="323"/>
        <end position="363"/>
    </location>
</feature>
<dbReference type="PRINTS" id="PR00320">
    <property type="entry name" value="GPROTEINBRPT"/>
</dbReference>
<dbReference type="PROSITE" id="PS00678">
    <property type="entry name" value="WD_REPEATS_1"/>
    <property type="match status" value="1"/>
</dbReference>
<keyword evidence="5" id="KW-1185">Reference proteome</keyword>